<feature type="compositionally biased region" description="Basic and acidic residues" evidence="1">
    <location>
        <begin position="566"/>
        <end position="579"/>
    </location>
</feature>
<evidence type="ECO:0000256" key="1">
    <source>
        <dbReference type="SAM" id="MobiDB-lite"/>
    </source>
</evidence>
<comment type="caution">
    <text evidence="2">The sequence shown here is derived from an EMBL/GenBank/DDBJ whole genome shotgun (WGS) entry which is preliminary data.</text>
</comment>
<dbReference type="InParanoid" id="A0A1V8TGH7"/>
<accession>A0A1V8TGH7</accession>
<proteinExistence type="predicted"/>
<feature type="region of interest" description="Disordered" evidence="1">
    <location>
        <begin position="215"/>
        <end position="235"/>
    </location>
</feature>
<keyword evidence="3" id="KW-1185">Reference proteome</keyword>
<feature type="region of interest" description="Disordered" evidence="1">
    <location>
        <begin position="154"/>
        <end position="176"/>
    </location>
</feature>
<evidence type="ECO:0000313" key="2">
    <source>
        <dbReference type="EMBL" id="OQO10486.1"/>
    </source>
</evidence>
<feature type="compositionally biased region" description="Polar residues" evidence="1">
    <location>
        <begin position="154"/>
        <end position="173"/>
    </location>
</feature>
<dbReference type="STRING" id="1507870.A0A1V8TGH7"/>
<protein>
    <recommendedName>
        <fullName evidence="4">Sialidase</fullName>
    </recommendedName>
</protein>
<feature type="region of interest" description="Disordered" evidence="1">
    <location>
        <begin position="548"/>
        <end position="579"/>
    </location>
</feature>
<sequence>MEYRGLTPPPSAIEGDNLELLCPGGSASTNATYYTQDWSPESLLTAASTPPKSPYKARESGPVLLPRVRAQDQLMESSAISKVHGHLRTTSLPNNGFPMQFGGHLPNRPDLDRRSTSPPVQYGMVSPAASACAPSMVVPWDVIPSTRPPMSQVRSVSASRVPTHSRNSSSGSVDASMLSRYGYPTYRQSPTPQPMGLTVPMSRTPSAMNHLAPISMPGGQVPTYPQRRRTASPPAVRSRLAIEIAPEPESPLDIETSTLSDYLTRPNPTPALTQRTVETRGSSSTTFWFDVRNVNRWEDFNATTVSDIPGFTQLLNIDVSSSHLPTPARVSLNPETQAHLAETCAAHHALKVNAALKVSQGEKHIAMRALKSPPHAPRQQPDFVSNYQSDAEKTIYGDGRGRVVGIVRCFDQWNTGMRNESPLARISYLRALSQLHHYMRDHGCRYGFIMTEIEIVCVRAGGPPNPNNPVPLFGFLELSAPIQIATHGLSINGELQMTVDLALWYLHMLAKETPLPGQYGWRMDVGGPAALSRKHHLAADSWVPKVHQSERREAKRARGWTFPDEPLSKRECGKTWRKR</sequence>
<gene>
    <name evidence="2" type="ORF">B0A48_03783</name>
</gene>
<name>A0A1V8TGH7_9PEZI</name>
<dbReference type="AlphaFoldDB" id="A0A1V8TGH7"/>
<reference evidence="3" key="1">
    <citation type="submission" date="2017-03" db="EMBL/GenBank/DDBJ databases">
        <title>Genomes of endolithic fungi from Antarctica.</title>
        <authorList>
            <person name="Coleine C."/>
            <person name="Masonjones S."/>
            <person name="Stajich J.E."/>
        </authorList>
    </citation>
    <scope>NUCLEOTIDE SEQUENCE [LARGE SCALE GENOMIC DNA]</scope>
    <source>
        <strain evidence="3">CCFEE 5527</strain>
    </source>
</reference>
<dbReference type="OrthoDB" id="5300765at2759"/>
<organism evidence="2 3">
    <name type="scientific">Cryoendolithus antarcticus</name>
    <dbReference type="NCBI Taxonomy" id="1507870"/>
    <lineage>
        <taxon>Eukaryota</taxon>
        <taxon>Fungi</taxon>
        <taxon>Dikarya</taxon>
        <taxon>Ascomycota</taxon>
        <taxon>Pezizomycotina</taxon>
        <taxon>Dothideomycetes</taxon>
        <taxon>Dothideomycetidae</taxon>
        <taxon>Cladosporiales</taxon>
        <taxon>Cladosporiaceae</taxon>
        <taxon>Cryoendolithus</taxon>
    </lineage>
</organism>
<dbReference type="EMBL" id="NAJO01000008">
    <property type="protein sequence ID" value="OQO10486.1"/>
    <property type="molecule type" value="Genomic_DNA"/>
</dbReference>
<dbReference type="Proteomes" id="UP000192596">
    <property type="component" value="Unassembled WGS sequence"/>
</dbReference>
<evidence type="ECO:0008006" key="4">
    <source>
        <dbReference type="Google" id="ProtNLM"/>
    </source>
</evidence>
<evidence type="ECO:0000313" key="3">
    <source>
        <dbReference type="Proteomes" id="UP000192596"/>
    </source>
</evidence>